<proteinExistence type="inferred from homology"/>
<dbReference type="Gene3D" id="2.40.70.10">
    <property type="entry name" value="Acid Proteases"/>
    <property type="match status" value="2"/>
</dbReference>
<dbReference type="FunFam" id="2.40.70.10:FF:000002">
    <property type="entry name" value="Vacuolar aspartic proteinase"/>
    <property type="match status" value="1"/>
</dbReference>
<dbReference type="PROSITE" id="PS00141">
    <property type="entry name" value="ASP_PROTEASE"/>
    <property type="match status" value="1"/>
</dbReference>
<comment type="similarity">
    <text evidence="1 9">Belongs to the peptidase A1 family.</text>
</comment>
<accession>A0A6J2U7N4</accession>
<evidence type="ECO:0000313" key="12">
    <source>
        <dbReference type="Proteomes" id="UP000504634"/>
    </source>
</evidence>
<evidence type="ECO:0000256" key="2">
    <source>
        <dbReference type="ARBA" id="ARBA00022670"/>
    </source>
</evidence>
<evidence type="ECO:0000256" key="3">
    <source>
        <dbReference type="ARBA" id="ARBA00022750"/>
    </source>
</evidence>
<evidence type="ECO:0000256" key="7">
    <source>
        <dbReference type="PIRSR" id="PIRSR601461-1"/>
    </source>
</evidence>
<dbReference type="PANTHER" id="PTHR47966">
    <property type="entry name" value="BETA-SITE APP-CLEAVING ENZYME, ISOFORM A-RELATED"/>
    <property type="match status" value="1"/>
</dbReference>
<keyword evidence="2 9" id="KW-0645">Protease</keyword>
<dbReference type="PRINTS" id="PR00792">
    <property type="entry name" value="PEPSIN"/>
</dbReference>
<feature type="chain" id="PRO_5026785953" evidence="10">
    <location>
        <begin position="17"/>
        <end position="401"/>
    </location>
</feature>
<dbReference type="Proteomes" id="UP000504634">
    <property type="component" value="Unplaced"/>
</dbReference>
<evidence type="ECO:0000256" key="5">
    <source>
        <dbReference type="ARBA" id="ARBA00023157"/>
    </source>
</evidence>
<dbReference type="InterPro" id="IPR001969">
    <property type="entry name" value="Aspartic_peptidase_AS"/>
</dbReference>
<dbReference type="GO" id="GO:0006508">
    <property type="term" value="P:proteolysis"/>
    <property type="evidence" value="ECO:0007669"/>
    <property type="project" value="UniProtKB-KW"/>
</dbReference>
<feature type="active site" evidence="7">
    <location>
        <position position="105"/>
    </location>
</feature>
<evidence type="ECO:0000256" key="10">
    <source>
        <dbReference type="SAM" id="SignalP"/>
    </source>
</evidence>
<keyword evidence="4 9" id="KW-0378">Hydrolase</keyword>
<keyword evidence="5 8" id="KW-1015">Disulfide bond</keyword>
<feature type="disulfide bond" evidence="8">
    <location>
        <begin position="118"/>
        <end position="125"/>
    </location>
</feature>
<evidence type="ECO:0000256" key="4">
    <source>
        <dbReference type="ARBA" id="ARBA00022801"/>
    </source>
</evidence>
<evidence type="ECO:0000259" key="11">
    <source>
        <dbReference type="PROSITE" id="PS51767"/>
    </source>
</evidence>
<evidence type="ECO:0000313" key="13">
    <source>
        <dbReference type="RefSeq" id="XP_030384324.1"/>
    </source>
</evidence>
<dbReference type="OrthoDB" id="771136at2759"/>
<dbReference type="GO" id="GO:0004190">
    <property type="term" value="F:aspartic-type endopeptidase activity"/>
    <property type="evidence" value="ECO:0007669"/>
    <property type="project" value="UniProtKB-KW"/>
</dbReference>
<evidence type="ECO:0000256" key="8">
    <source>
        <dbReference type="PIRSR" id="PIRSR601461-2"/>
    </source>
</evidence>
<dbReference type="SUPFAM" id="SSF50630">
    <property type="entry name" value="Acid proteases"/>
    <property type="match status" value="1"/>
</dbReference>
<keyword evidence="3 9" id="KW-0064">Aspartyl protease</keyword>
<reference evidence="13" key="1">
    <citation type="submission" date="2025-08" db="UniProtKB">
        <authorList>
            <consortium name="RefSeq"/>
        </authorList>
    </citation>
    <scope>IDENTIFICATION</scope>
    <source>
        <strain evidence="13">11010-0011.00</strain>
        <tissue evidence="13">Whole body</tissue>
    </source>
</reference>
<dbReference type="FunFam" id="2.40.70.10:FF:000091">
    <property type="entry name" value="GG22202"/>
    <property type="match status" value="1"/>
</dbReference>
<dbReference type="Pfam" id="PF00026">
    <property type="entry name" value="Asp"/>
    <property type="match status" value="1"/>
</dbReference>
<dbReference type="PANTHER" id="PTHR47966:SF51">
    <property type="entry name" value="BETA-SITE APP-CLEAVING ENZYME, ISOFORM A-RELATED"/>
    <property type="match status" value="1"/>
</dbReference>
<protein>
    <submittedName>
        <fullName evidence="13">Lysosomal aspartic protease-like</fullName>
    </submittedName>
</protein>
<dbReference type="InterPro" id="IPR021109">
    <property type="entry name" value="Peptidase_aspartic_dom_sf"/>
</dbReference>
<evidence type="ECO:0000256" key="6">
    <source>
        <dbReference type="ARBA" id="ARBA00023180"/>
    </source>
</evidence>
<feature type="active site" evidence="7">
    <location>
        <position position="290"/>
    </location>
</feature>
<dbReference type="AlphaFoldDB" id="A0A6J2U7N4"/>
<organism evidence="12 13">
    <name type="scientific">Drosophila lebanonensis</name>
    <name type="common">Fruit fly</name>
    <name type="synonym">Scaptodrosophila lebanonensis</name>
    <dbReference type="NCBI Taxonomy" id="7225"/>
    <lineage>
        <taxon>Eukaryota</taxon>
        <taxon>Metazoa</taxon>
        <taxon>Ecdysozoa</taxon>
        <taxon>Arthropoda</taxon>
        <taxon>Hexapoda</taxon>
        <taxon>Insecta</taxon>
        <taxon>Pterygota</taxon>
        <taxon>Neoptera</taxon>
        <taxon>Endopterygota</taxon>
        <taxon>Diptera</taxon>
        <taxon>Brachycera</taxon>
        <taxon>Muscomorpha</taxon>
        <taxon>Ephydroidea</taxon>
        <taxon>Drosophilidae</taxon>
        <taxon>Scaptodrosophila</taxon>
    </lineage>
</organism>
<dbReference type="GO" id="GO:0005764">
    <property type="term" value="C:lysosome"/>
    <property type="evidence" value="ECO:0007669"/>
    <property type="project" value="TreeGrafter"/>
</dbReference>
<sequence>MFKIVALLAIIALVGAELNCIALHKRDHKLSRHHLKARASALRQKYAKFVDITYDYGQDYNNYGSNQPDYDNDSNVETLSNSDNMDYYGVISIGNPPQSFEVVFDTGSANLWVPSAQCKAGDVACQQHNQYNSGASSTYVPNGQNFSIQYGTGSVSGFLSTDTVTIAGLSITNQTFGEAISEPGTSFTNVDFDGILGLGYQPLAVDDVMPPFYNLYMQGLIDLPQFGFFLDRNGTALDGGFMTLGSFDATSYSGAMTYVPVSQPAYWQFGVNNVTFNGNVLCNNCQAVADTGTSLIACPPYVYQLLNSLIGATNIDGDYFVDCTTVSSLPVLSFYIGGTLFVLPPSVYITQFSDSANNTYCMSSFTYIGTNFWILGDVFLGQFYTEFDLGNNRLGFAQISN</sequence>
<keyword evidence="12" id="KW-1185">Reference proteome</keyword>
<dbReference type="PROSITE" id="PS51767">
    <property type="entry name" value="PEPTIDASE_A1"/>
    <property type="match status" value="1"/>
</dbReference>
<evidence type="ECO:0000256" key="9">
    <source>
        <dbReference type="RuleBase" id="RU000454"/>
    </source>
</evidence>
<dbReference type="RefSeq" id="XP_030384324.1">
    <property type="nucleotide sequence ID" value="XM_030528464.1"/>
</dbReference>
<gene>
    <name evidence="13" type="primary">LOC115631652</name>
</gene>
<feature type="domain" description="Peptidase A1" evidence="11">
    <location>
        <begin position="87"/>
        <end position="397"/>
    </location>
</feature>
<keyword evidence="10" id="KW-0732">Signal</keyword>
<dbReference type="GeneID" id="115631652"/>
<dbReference type="InterPro" id="IPR033121">
    <property type="entry name" value="PEPTIDASE_A1"/>
</dbReference>
<evidence type="ECO:0000256" key="1">
    <source>
        <dbReference type="ARBA" id="ARBA00007447"/>
    </source>
</evidence>
<dbReference type="InterPro" id="IPR001461">
    <property type="entry name" value="Aspartic_peptidase_A1"/>
</dbReference>
<keyword evidence="6" id="KW-0325">Glycoprotein</keyword>
<name>A0A6J2U7N4_DROLE</name>
<feature type="signal peptide" evidence="10">
    <location>
        <begin position="1"/>
        <end position="16"/>
    </location>
</feature>
<feature type="disulfide bond" evidence="8">
    <location>
        <begin position="323"/>
        <end position="361"/>
    </location>
</feature>